<dbReference type="RefSeq" id="WP_158861937.1">
    <property type="nucleotide sequence ID" value="NZ_CP046401.1"/>
</dbReference>
<dbReference type="PANTHER" id="PTHR13748:SF62">
    <property type="entry name" value="COBW DOMAIN-CONTAINING PROTEIN"/>
    <property type="match status" value="1"/>
</dbReference>
<keyword evidence="5" id="KW-1185">Reference proteome</keyword>
<dbReference type="KEGG" id="mcos:GM418_00055"/>
<feature type="domain" description="CobW C-terminal" evidence="3">
    <location>
        <begin position="212"/>
        <end position="291"/>
    </location>
</feature>
<evidence type="ECO:0000313" key="5">
    <source>
        <dbReference type="Proteomes" id="UP000428260"/>
    </source>
</evidence>
<dbReference type="InterPro" id="IPR051316">
    <property type="entry name" value="Zinc-reg_GTPase_activator"/>
</dbReference>
<dbReference type="SUPFAM" id="SSF52540">
    <property type="entry name" value="P-loop containing nucleoside triphosphate hydrolases"/>
    <property type="match status" value="1"/>
</dbReference>
<protein>
    <recommendedName>
        <fullName evidence="6">GTP-binding protein</fullName>
    </recommendedName>
</protein>
<dbReference type="Proteomes" id="UP000428260">
    <property type="component" value="Chromosome"/>
</dbReference>
<evidence type="ECO:0000313" key="4">
    <source>
        <dbReference type="EMBL" id="QGY42102.1"/>
    </source>
</evidence>
<gene>
    <name evidence="4" type="ORF">GM418_00055</name>
</gene>
<organism evidence="4 5">
    <name type="scientific">Maribellus comscasis</name>
    <dbReference type="NCBI Taxonomy" id="2681766"/>
    <lineage>
        <taxon>Bacteria</taxon>
        <taxon>Pseudomonadati</taxon>
        <taxon>Bacteroidota</taxon>
        <taxon>Bacteroidia</taxon>
        <taxon>Marinilabiliales</taxon>
        <taxon>Prolixibacteraceae</taxon>
        <taxon>Maribellus</taxon>
    </lineage>
</organism>
<comment type="function">
    <text evidence="1">Zinc chaperone that directly transfers zinc cofactor to target proteins, thereby activating them. Zinc is transferred from the CXCC motif in the GTPase domain to the zinc binding site in target proteins in a process requiring GTP hydrolysis.</text>
</comment>
<name>A0A6I6JPE1_9BACT</name>
<dbReference type="InterPro" id="IPR011629">
    <property type="entry name" value="CobW-like_C"/>
</dbReference>
<evidence type="ECO:0000256" key="1">
    <source>
        <dbReference type="ARBA" id="ARBA00045658"/>
    </source>
</evidence>
<evidence type="ECO:0000259" key="2">
    <source>
        <dbReference type="Pfam" id="PF02492"/>
    </source>
</evidence>
<sequence>MSIPIHLVTGFLGSGKSSFIKHYLENSKNKGKIAIIQNEFSPVGIDGRNLLQTNDYEILEINNGSVFCVCLLGSFIDSLSSFIENIKPNILIMEASGLSDTIGVGQVFQAKKLKGKVYLDHVWCLVDAQNFNRFPLLHIYIQHQLRSADTIIVNKTDLVEDNAKSVISSVRQINPFAGILTAHFGKIDLTISKKALNLFPDTGEKPLGRPDIESVVIRSSLEIQKKNLEKFFDANKSNSIRCKGYIKLSNSNFAFIQGVFKNISIDEIPAFSGPTEFVMIGNFNKQKNLQIMFDEYCRK</sequence>
<evidence type="ECO:0000259" key="3">
    <source>
        <dbReference type="Pfam" id="PF07683"/>
    </source>
</evidence>
<dbReference type="Pfam" id="PF07683">
    <property type="entry name" value="CobW_C"/>
    <property type="match status" value="1"/>
</dbReference>
<dbReference type="GO" id="GO:0005737">
    <property type="term" value="C:cytoplasm"/>
    <property type="evidence" value="ECO:0007669"/>
    <property type="project" value="TreeGrafter"/>
</dbReference>
<dbReference type="Pfam" id="PF02492">
    <property type="entry name" value="cobW"/>
    <property type="match status" value="1"/>
</dbReference>
<proteinExistence type="predicted"/>
<dbReference type="InterPro" id="IPR003495">
    <property type="entry name" value="CobW/HypB/UreG_nucleotide-bd"/>
</dbReference>
<feature type="domain" description="CobW/HypB/UreG nucleotide-binding" evidence="2">
    <location>
        <begin position="4"/>
        <end position="178"/>
    </location>
</feature>
<dbReference type="InterPro" id="IPR027417">
    <property type="entry name" value="P-loop_NTPase"/>
</dbReference>
<reference evidence="4 5" key="1">
    <citation type="submission" date="2019-11" db="EMBL/GenBank/DDBJ databases">
        <authorList>
            <person name="Zheng R.K."/>
            <person name="Sun C.M."/>
        </authorList>
    </citation>
    <scope>NUCLEOTIDE SEQUENCE [LARGE SCALE GENOMIC DNA]</scope>
    <source>
        <strain evidence="4 5">WC007</strain>
    </source>
</reference>
<dbReference type="Gene3D" id="3.40.50.300">
    <property type="entry name" value="P-loop containing nucleotide triphosphate hydrolases"/>
    <property type="match status" value="1"/>
</dbReference>
<dbReference type="CDD" id="cd03112">
    <property type="entry name" value="CobW-like"/>
    <property type="match status" value="1"/>
</dbReference>
<accession>A0A6I6JPE1</accession>
<dbReference type="EMBL" id="CP046401">
    <property type="protein sequence ID" value="QGY42102.1"/>
    <property type="molecule type" value="Genomic_DNA"/>
</dbReference>
<evidence type="ECO:0008006" key="6">
    <source>
        <dbReference type="Google" id="ProtNLM"/>
    </source>
</evidence>
<dbReference type="AlphaFoldDB" id="A0A6I6JPE1"/>
<dbReference type="PANTHER" id="PTHR13748">
    <property type="entry name" value="COBW-RELATED"/>
    <property type="match status" value="1"/>
</dbReference>